<keyword evidence="7" id="KW-0472">Membrane</keyword>
<dbReference type="PROSITE" id="PS00211">
    <property type="entry name" value="ABC_TRANSPORTER_1"/>
    <property type="match status" value="1"/>
</dbReference>
<comment type="caution">
    <text evidence="11">The sequence shown here is derived from an EMBL/GenBank/DDBJ whole genome shotgun (WGS) entry which is preliminary data.</text>
</comment>
<dbReference type="InterPro" id="IPR005894">
    <property type="entry name" value="DrrA"/>
</dbReference>
<dbReference type="InterPro" id="IPR003439">
    <property type="entry name" value="ABC_transporter-like_ATP-bd"/>
</dbReference>
<evidence type="ECO:0000256" key="2">
    <source>
        <dbReference type="ARBA" id="ARBA00022448"/>
    </source>
</evidence>
<dbReference type="InterPro" id="IPR003593">
    <property type="entry name" value="AAA+_ATPase"/>
</dbReference>
<dbReference type="InterPro" id="IPR017871">
    <property type="entry name" value="ABC_transporter-like_CS"/>
</dbReference>
<dbReference type="SUPFAM" id="SSF52540">
    <property type="entry name" value="P-loop containing nucleoside triphosphate hydrolases"/>
    <property type="match status" value="1"/>
</dbReference>
<dbReference type="SMART" id="SM00382">
    <property type="entry name" value="AAA"/>
    <property type="match status" value="1"/>
</dbReference>
<dbReference type="InterPro" id="IPR027417">
    <property type="entry name" value="P-loop_NTPase"/>
</dbReference>
<keyword evidence="12" id="KW-1185">Reference proteome</keyword>
<dbReference type="PANTHER" id="PTHR42711">
    <property type="entry name" value="ABC TRANSPORTER ATP-BINDING PROTEIN"/>
    <property type="match status" value="1"/>
</dbReference>
<evidence type="ECO:0000259" key="10">
    <source>
        <dbReference type="PROSITE" id="PS50893"/>
    </source>
</evidence>
<dbReference type="EMBL" id="JAFFZE010000018">
    <property type="protein sequence ID" value="MCT2586408.1"/>
    <property type="molecule type" value="Genomic_DNA"/>
</dbReference>
<evidence type="ECO:0000313" key="12">
    <source>
        <dbReference type="Proteomes" id="UP001156441"/>
    </source>
</evidence>
<proteinExistence type="inferred from homology"/>
<keyword evidence="2" id="KW-0813">Transport</keyword>
<evidence type="ECO:0000256" key="9">
    <source>
        <dbReference type="ARBA" id="ARBA00049985"/>
    </source>
</evidence>
<dbReference type="Proteomes" id="UP001156441">
    <property type="component" value="Unassembled WGS sequence"/>
</dbReference>
<keyword evidence="3" id="KW-1003">Cell membrane</keyword>
<evidence type="ECO:0000256" key="7">
    <source>
        <dbReference type="ARBA" id="ARBA00023136"/>
    </source>
</evidence>
<evidence type="ECO:0000256" key="5">
    <source>
        <dbReference type="ARBA" id="ARBA00022840"/>
    </source>
</evidence>
<keyword evidence="5 11" id="KW-0067">ATP-binding</keyword>
<dbReference type="InterPro" id="IPR050763">
    <property type="entry name" value="ABC_transporter_ATP-binding"/>
</dbReference>
<evidence type="ECO:0000256" key="1">
    <source>
        <dbReference type="ARBA" id="ARBA00004413"/>
    </source>
</evidence>
<gene>
    <name evidence="11" type="ORF">JT362_25120</name>
</gene>
<evidence type="ECO:0000256" key="4">
    <source>
        <dbReference type="ARBA" id="ARBA00022741"/>
    </source>
</evidence>
<comment type="subcellular location">
    <subcellularLocation>
        <location evidence="1">Cell membrane</location>
        <topology evidence="1">Peripheral membrane protein</topology>
        <orientation evidence="1">Cytoplasmic side</orientation>
    </subcellularLocation>
</comment>
<feature type="domain" description="ABC transporter" evidence="10">
    <location>
        <begin position="22"/>
        <end position="252"/>
    </location>
</feature>
<evidence type="ECO:0000256" key="6">
    <source>
        <dbReference type="ARBA" id="ARBA00022967"/>
    </source>
</evidence>
<keyword evidence="6" id="KW-1278">Translocase</keyword>
<sequence>MYDSVTPYNVRQQEGRGLKPTIVTEGLRKRFGTKIALDGLDLTVDAGTVLGVLGPNGAGKTTAVRILTTLLRPDAGHAEVAGFDVVRQPDRVRAGIGLVGQNAAVDEALSARQNLELFGRLYHLSTAAARARAGELLDRFDLADTGGKAVKRFSGGMRRRLDLAASLILSPKVLFLDEPTTGLDPRGRTEVWAAVRGLVAAGTTVLLTTQYLDEADQLADRIAVVDTGKVIAEGTPEALKSDLGGDRLDVVLHDAAALPGAAEVVATVTGARPETDADARRVSAPVRDRVAALTDAVRALHDARIGVEDIGLRRPTLDEVFLHLTGHLTGHGADEEVPA</sequence>
<evidence type="ECO:0000256" key="3">
    <source>
        <dbReference type="ARBA" id="ARBA00022475"/>
    </source>
</evidence>
<dbReference type="Pfam" id="PF00005">
    <property type="entry name" value="ABC_tran"/>
    <property type="match status" value="1"/>
</dbReference>
<keyword evidence="8" id="KW-0046">Antibiotic resistance</keyword>
<dbReference type="NCBIfam" id="TIGR01188">
    <property type="entry name" value="drrA"/>
    <property type="match status" value="1"/>
</dbReference>
<dbReference type="PANTHER" id="PTHR42711:SF19">
    <property type="entry name" value="DOXORUBICIN RESISTANCE ATP-BINDING PROTEIN DRRA"/>
    <property type="match status" value="1"/>
</dbReference>
<comment type="similarity">
    <text evidence="9">Belongs to the ABC transporter superfamily. Drug exporter-1 (DrugE1) (TC 3.A.1.105) family.</text>
</comment>
<dbReference type="Gene3D" id="3.40.50.300">
    <property type="entry name" value="P-loop containing nucleotide triphosphate hydrolases"/>
    <property type="match status" value="1"/>
</dbReference>
<protein>
    <submittedName>
        <fullName evidence="11">ATP-binding cassette domain-containing protein</fullName>
    </submittedName>
</protein>
<reference evidence="11 12" key="1">
    <citation type="submission" date="2021-02" db="EMBL/GenBank/DDBJ databases">
        <title>Actinophytocola xerophila sp. nov., isolated from soil of cotton cropping field.</title>
        <authorList>
            <person name="Huang R."/>
            <person name="Chen X."/>
            <person name="Ge X."/>
            <person name="Liu W."/>
        </authorList>
    </citation>
    <scope>NUCLEOTIDE SEQUENCE [LARGE SCALE GENOMIC DNA]</scope>
    <source>
        <strain evidence="11 12">S1-96</strain>
    </source>
</reference>
<dbReference type="GO" id="GO:0005524">
    <property type="term" value="F:ATP binding"/>
    <property type="evidence" value="ECO:0007669"/>
    <property type="project" value="UniProtKB-KW"/>
</dbReference>
<evidence type="ECO:0000256" key="8">
    <source>
        <dbReference type="ARBA" id="ARBA00023251"/>
    </source>
</evidence>
<organism evidence="11 12">
    <name type="scientific">Actinophytocola gossypii</name>
    <dbReference type="NCBI Taxonomy" id="2812003"/>
    <lineage>
        <taxon>Bacteria</taxon>
        <taxon>Bacillati</taxon>
        <taxon>Actinomycetota</taxon>
        <taxon>Actinomycetes</taxon>
        <taxon>Pseudonocardiales</taxon>
        <taxon>Pseudonocardiaceae</taxon>
    </lineage>
</organism>
<name>A0ABT2JEV4_9PSEU</name>
<dbReference type="PROSITE" id="PS50893">
    <property type="entry name" value="ABC_TRANSPORTER_2"/>
    <property type="match status" value="1"/>
</dbReference>
<evidence type="ECO:0000313" key="11">
    <source>
        <dbReference type="EMBL" id="MCT2586408.1"/>
    </source>
</evidence>
<keyword evidence="4" id="KW-0547">Nucleotide-binding</keyword>
<accession>A0ABT2JEV4</accession>